<name>A0A1D7V2S4_9LEPT</name>
<dbReference type="SUPFAM" id="SSF161084">
    <property type="entry name" value="MAPEG domain-like"/>
    <property type="match status" value="1"/>
</dbReference>
<dbReference type="EMBL" id="CP015217">
    <property type="protein sequence ID" value="AOP36131.1"/>
    <property type="molecule type" value="Genomic_DNA"/>
</dbReference>
<evidence type="ECO:0000256" key="4">
    <source>
        <dbReference type="ARBA" id="ARBA00023136"/>
    </source>
</evidence>
<dbReference type="KEGG" id="laj:A0128_16250"/>
<evidence type="ECO:0000256" key="2">
    <source>
        <dbReference type="ARBA" id="ARBA00022692"/>
    </source>
</evidence>
<feature type="transmembrane region" description="Helical" evidence="5">
    <location>
        <begin position="6"/>
        <end position="28"/>
    </location>
</feature>
<dbReference type="AlphaFoldDB" id="A0A1D7V2S4"/>
<evidence type="ECO:0000256" key="3">
    <source>
        <dbReference type="ARBA" id="ARBA00022989"/>
    </source>
</evidence>
<keyword evidence="3 5" id="KW-1133">Transmembrane helix</keyword>
<feature type="transmembrane region" description="Helical" evidence="5">
    <location>
        <begin position="65"/>
        <end position="92"/>
    </location>
</feature>
<keyword evidence="7" id="KW-1185">Reference proteome</keyword>
<evidence type="ECO:0000256" key="1">
    <source>
        <dbReference type="ARBA" id="ARBA00004370"/>
    </source>
</evidence>
<sequence>MNPAIIALIGFTAWTILLGIGVISIRTFKVLKGEKKSNEFPSGIQHGSNFYWRLNRAHVNCVENLPIFATLVLIGAFVGVLDSTFAMVSQIILGARLIQTAAHLSSGSDIAVNVRFTGFVVQYGSFICLIWQILHKSGIV</sequence>
<dbReference type="InterPro" id="IPR001129">
    <property type="entry name" value="Membr-assoc_MAPEG"/>
</dbReference>
<organism evidence="6 7">
    <name type="scientific">Leptospira tipperaryensis</name>
    <dbReference type="NCBI Taxonomy" id="2564040"/>
    <lineage>
        <taxon>Bacteria</taxon>
        <taxon>Pseudomonadati</taxon>
        <taxon>Spirochaetota</taxon>
        <taxon>Spirochaetia</taxon>
        <taxon>Leptospirales</taxon>
        <taxon>Leptospiraceae</taxon>
        <taxon>Leptospira</taxon>
    </lineage>
</organism>
<keyword evidence="4 5" id="KW-0472">Membrane</keyword>
<proteinExistence type="predicted"/>
<dbReference type="Pfam" id="PF01124">
    <property type="entry name" value="MAPEG"/>
    <property type="match status" value="1"/>
</dbReference>
<evidence type="ECO:0000256" key="5">
    <source>
        <dbReference type="SAM" id="Phobius"/>
    </source>
</evidence>
<dbReference type="InterPro" id="IPR023352">
    <property type="entry name" value="MAPEG-like_dom_sf"/>
</dbReference>
<dbReference type="OrthoDB" id="343936at2"/>
<evidence type="ECO:0000313" key="7">
    <source>
        <dbReference type="Proteomes" id="UP000094197"/>
    </source>
</evidence>
<evidence type="ECO:0000313" key="6">
    <source>
        <dbReference type="EMBL" id="AOP36131.1"/>
    </source>
</evidence>
<dbReference type="Gene3D" id="1.20.120.550">
    <property type="entry name" value="Membrane associated eicosanoid/glutathione metabolism-like domain"/>
    <property type="match status" value="1"/>
</dbReference>
<comment type="subcellular location">
    <subcellularLocation>
        <location evidence="1">Membrane</location>
    </subcellularLocation>
</comment>
<feature type="transmembrane region" description="Helical" evidence="5">
    <location>
        <begin position="112"/>
        <end position="134"/>
    </location>
</feature>
<accession>A0A1D7V2S4</accession>
<keyword evidence="2 5" id="KW-0812">Transmembrane</keyword>
<dbReference type="GO" id="GO:0016020">
    <property type="term" value="C:membrane"/>
    <property type="evidence" value="ECO:0007669"/>
    <property type="project" value="UniProtKB-SubCell"/>
</dbReference>
<dbReference type="RefSeq" id="WP_069609352.1">
    <property type="nucleotide sequence ID" value="NZ_CP015217.1"/>
</dbReference>
<reference evidence="6 7" key="1">
    <citation type="submission" date="2016-04" db="EMBL/GenBank/DDBJ databases">
        <title>Complete genome seqeunce of Leptospira alstonii serovar Room22.</title>
        <authorList>
            <person name="Nally J.E."/>
            <person name="Bayles D.O."/>
            <person name="Hurley D."/>
            <person name="Fanning S."/>
            <person name="McMahon B.J."/>
            <person name="Arent Z."/>
        </authorList>
    </citation>
    <scope>NUCLEOTIDE SEQUENCE [LARGE SCALE GENOMIC DNA]</scope>
    <source>
        <strain evidence="6 7">GWTS #1</strain>
    </source>
</reference>
<gene>
    <name evidence="6" type="ORF">A0128_16250</name>
</gene>
<dbReference type="Proteomes" id="UP000094197">
    <property type="component" value="Chromosome 1"/>
</dbReference>
<protein>
    <submittedName>
        <fullName evidence="6">MAPEG family protein</fullName>
    </submittedName>
</protein>